<dbReference type="AGR" id="WB:WBGene00008210"/>
<dbReference type="RefSeq" id="NP_510007.1">
    <property type="nucleotide sequence ID" value="NM_077606.7"/>
</dbReference>
<feature type="region of interest" description="Disordered" evidence="1">
    <location>
        <begin position="414"/>
        <end position="448"/>
    </location>
</feature>
<accession>O17684</accession>
<dbReference type="UCSC" id="C49F5.6">
    <property type="organism name" value="c. elegans"/>
</dbReference>
<evidence type="ECO:0000313" key="3">
    <source>
        <dbReference type="Proteomes" id="UP000001940"/>
    </source>
</evidence>
<gene>
    <name evidence="2 4" type="ORF">C49F5.6</name>
    <name evidence="2" type="ORF">CELE_C49F5.6</name>
</gene>
<reference evidence="2 3" key="1">
    <citation type="journal article" date="1998" name="Science">
        <title>Genome sequence of the nematode C. elegans: a platform for investigating biology.</title>
        <authorList>
            <consortium name="The C. elegans sequencing consortium"/>
            <person name="Sulson J.E."/>
            <person name="Waterston R."/>
        </authorList>
    </citation>
    <scope>NUCLEOTIDE SEQUENCE [LARGE SCALE GENOMIC DNA]</scope>
    <source>
        <strain evidence="2 3">Bristol N2</strain>
    </source>
</reference>
<evidence type="ECO:0000313" key="2">
    <source>
        <dbReference type="EMBL" id="CAB03979.1"/>
    </source>
</evidence>
<evidence type="ECO:0000313" key="4">
    <source>
        <dbReference type="WormBase" id="C49F5.6"/>
    </source>
</evidence>
<dbReference type="PIR" id="T20074">
    <property type="entry name" value="T20074"/>
</dbReference>
<dbReference type="IntAct" id="O17684">
    <property type="interactions" value="1"/>
</dbReference>
<dbReference type="KEGG" id="cel:CELE_C49F5.6"/>
<dbReference type="STRING" id="6239.C49F5.6.1"/>
<dbReference type="Proteomes" id="UP000001940">
    <property type="component" value="Chromosome X"/>
</dbReference>
<dbReference type="InParanoid" id="O17684"/>
<name>O17684_CAEEL</name>
<proteinExistence type="predicted"/>
<dbReference type="CTD" id="181372"/>
<dbReference type="WormBase" id="C49F5.6">
    <property type="protein sequence ID" value="CE08857"/>
    <property type="gene ID" value="WBGene00008210"/>
</dbReference>
<dbReference type="GeneID" id="181372"/>
<sequence length="784" mass="85235">MTTVSKPDESSFDVRTLSMKTCGSRLCVGFCYCSGVVKFRKSESVGTVDIPFPSLGACPSLTLSMSPNMNFSSRMALAPTSPMKRSKSVPNILSGEYPNSVCVVANSIDENGDAGVDVTDCASTKPLVLGKDNYQDNYWDSQETNHRNADMKTPKKKVGKISKFVNICVSELKKFKNPNSGVTSIDGVERLKKEIAPLPSSPLKLTSTSTIEFQSTVTSSSPIMRSRETTSTIQRSKIISSTTKVMSDMLMDKEGKDSEISENSINCSTNLAVNKMGDVPSLSQFEDADGLQKKLTEPVELPAKSQEVYQYDVSASPAKEDLKWSTLKKIDLIVPSFRSKKRGLVAHLKSSPISKISYDGSPSKQVGVLDGEITDDGRIDSGPAKAIIPTSTENIIMPKELNISDIGEKAEVSRGLRKRHLEDSSTPSSRGPSTPAKLITDEDATNKKKRVLGKNMVDNKASSPNKEHILPIDQLNNSSAMGISSENTAPMELKATGNDPVSDGGGYKFLVTAETGRKFDEFRAKRQRLRESWMENKSPTSNKNVQTTAVTSGFQSNEQAPENLPATMECLNKEAATTPMNDNRALLTEVGPEAALAEPKLGKPLLPVENVLQYSKSPSKTAVTNKPTKTVLKANFNAPIGKINSDISFFTPKKVFGKSEYQYGPSMGKLIQMMGTGTPKKVLPEFGSSSKTALFSPRKEEHCAGAPRGSWKIAKMRVRTKLSNFYPSSRSKNSQQIRGKWLGQNIVQFSGHHSMIAQSANDKHGANLMEISAQPSTSTTAQNI</sequence>
<dbReference type="HOGENOM" id="CLU_357623_0_0_1"/>
<dbReference type="EMBL" id="BX284606">
    <property type="protein sequence ID" value="CAB03979.1"/>
    <property type="molecule type" value="Genomic_DNA"/>
</dbReference>
<dbReference type="AlphaFoldDB" id="O17684"/>
<dbReference type="Bgee" id="WBGene00008210">
    <property type="expression patterns" value="Expressed in germ line (C elegans) and 4 other cell types or tissues"/>
</dbReference>
<feature type="compositionally biased region" description="Low complexity" evidence="1">
    <location>
        <begin position="424"/>
        <end position="435"/>
    </location>
</feature>
<organism evidence="2 3">
    <name type="scientific">Caenorhabditis elegans</name>
    <dbReference type="NCBI Taxonomy" id="6239"/>
    <lineage>
        <taxon>Eukaryota</taxon>
        <taxon>Metazoa</taxon>
        <taxon>Ecdysozoa</taxon>
        <taxon>Nematoda</taxon>
        <taxon>Chromadorea</taxon>
        <taxon>Rhabditida</taxon>
        <taxon>Rhabditina</taxon>
        <taxon>Rhabditomorpha</taxon>
        <taxon>Rhabditoidea</taxon>
        <taxon>Rhabditidae</taxon>
        <taxon>Peloderinae</taxon>
        <taxon>Caenorhabditis</taxon>
    </lineage>
</organism>
<evidence type="ECO:0000256" key="1">
    <source>
        <dbReference type="SAM" id="MobiDB-lite"/>
    </source>
</evidence>
<dbReference type="PaxDb" id="6239-C49F5.6"/>
<keyword evidence="3" id="KW-1185">Reference proteome</keyword>
<dbReference type="FunCoup" id="O17684">
    <property type="interactions" value="1"/>
</dbReference>
<protein>
    <submittedName>
        <fullName evidence="2">Dentin sialophosphoprotein-like</fullName>
    </submittedName>
</protein>